<feature type="chain" id="PRO_5038259614" description="DUF4352 domain-containing protein" evidence="2">
    <location>
        <begin position="24"/>
        <end position="182"/>
    </location>
</feature>
<organism evidence="4 5">
    <name type="scientific">Halosaccharopolyspora lacisalsi</name>
    <dbReference type="NCBI Taxonomy" id="1000566"/>
    <lineage>
        <taxon>Bacteria</taxon>
        <taxon>Bacillati</taxon>
        <taxon>Actinomycetota</taxon>
        <taxon>Actinomycetes</taxon>
        <taxon>Pseudonocardiales</taxon>
        <taxon>Pseudonocardiaceae</taxon>
        <taxon>Halosaccharopolyspora</taxon>
    </lineage>
</organism>
<feature type="compositionally biased region" description="Low complexity" evidence="1">
    <location>
        <begin position="29"/>
        <end position="41"/>
    </location>
</feature>
<sequence length="182" mass="18415">MRRHTLNPEALVAAALGTTLLLAACSTATTGSDDATGTTGAPTPPPASSSSPNKPDTLAYGTASSDPIATTVSAPEPFTTSTTAMPQRLAGKPAFKVKITFENTTSKPVNPATLQFQATTGGQVVEKVQDSSNVAPGILMIGDIPPGATGSGWTAFAGQPDQSTRVIVSAMLGNKSTTFAHQ</sequence>
<dbReference type="EMBL" id="JACGWZ010000012">
    <property type="protein sequence ID" value="MBA8827882.1"/>
    <property type="molecule type" value="Genomic_DNA"/>
</dbReference>
<comment type="caution">
    <text evidence="4">The sequence shown here is derived from an EMBL/GenBank/DDBJ whole genome shotgun (WGS) entry which is preliminary data.</text>
</comment>
<evidence type="ECO:0000313" key="5">
    <source>
        <dbReference type="Proteomes" id="UP000569329"/>
    </source>
</evidence>
<feature type="region of interest" description="Disordered" evidence="1">
    <location>
        <begin position="29"/>
        <end position="84"/>
    </location>
</feature>
<feature type="signal peptide" evidence="2">
    <location>
        <begin position="1"/>
        <end position="23"/>
    </location>
</feature>
<evidence type="ECO:0000256" key="1">
    <source>
        <dbReference type="SAM" id="MobiDB-lite"/>
    </source>
</evidence>
<proteinExistence type="predicted"/>
<dbReference type="AlphaFoldDB" id="A0A839E5K6"/>
<name>A0A839E5K6_9PSEU</name>
<accession>A0A839E5K6</accession>
<dbReference type="PROSITE" id="PS51257">
    <property type="entry name" value="PROKAR_LIPOPROTEIN"/>
    <property type="match status" value="1"/>
</dbReference>
<evidence type="ECO:0000256" key="2">
    <source>
        <dbReference type="SAM" id="SignalP"/>
    </source>
</evidence>
<feature type="compositionally biased region" description="Polar residues" evidence="1">
    <location>
        <begin position="62"/>
        <end position="84"/>
    </location>
</feature>
<keyword evidence="2" id="KW-0732">Signal</keyword>
<protein>
    <recommendedName>
        <fullName evidence="6">DUF4352 domain-containing protein</fullName>
    </recommendedName>
</protein>
<reference evidence="4 5" key="1">
    <citation type="submission" date="2020-07" db="EMBL/GenBank/DDBJ databases">
        <title>Sequencing the genomes of 1000 actinobacteria strains.</title>
        <authorList>
            <person name="Klenk H.-P."/>
        </authorList>
    </citation>
    <scope>NUCLEOTIDE SEQUENCE [LARGE SCALE GENOMIC DNA]</scope>
    <source>
        <strain evidence="4 5">DSM 45975</strain>
    </source>
</reference>
<dbReference type="Proteomes" id="UP000569329">
    <property type="component" value="Unassembled WGS sequence"/>
</dbReference>
<evidence type="ECO:0000313" key="3">
    <source>
        <dbReference type="EMBL" id="MBA8827882.1"/>
    </source>
</evidence>
<evidence type="ECO:0008006" key="6">
    <source>
        <dbReference type="Google" id="ProtNLM"/>
    </source>
</evidence>
<dbReference type="EMBL" id="JACGWZ010000014">
    <property type="protein sequence ID" value="MBA8827916.1"/>
    <property type="molecule type" value="Genomic_DNA"/>
</dbReference>
<evidence type="ECO:0000313" key="4">
    <source>
        <dbReference type="EMBL" id="MBA8827916.1"/>
    </source>
</evidence>
<keyword evidence="5" id="KW-1185">Reference proteome</keyword>
<gene>
    <name evidence="3" type="ORF">FHX42_005289</name>
    <name evidence="4" type="ORF">FHX42_005323</name>
</gene>
<dbReference type="RefSeq" id="WP_182547032.1">
    <property type="nucleotide sequence ID" value="NZ_JACGWZ010000012.1"/>
</dbReference>